<dbReference type="EMBL" id="JALLAZ020001506">
    <property type="protein sequence ID" value="KAL3773831.1"/>
    <property type="molecule type" value="Genomic_DNA"/>
</dbReference>
<dbReference type="Proteomes" id="UP001530315">
    <property type="component" value="Unassembled WGS sequence"/>
</dbReference>
<organism evidence="2 3">
    <name type="scientific">Stephanodiscus triporus</name>
    <dbReference type="NCBI Taxonomy" id="2934178"/>
    <lineage>
        <taxon>Eukaryota</taxon>
        <taxon>Sar</taxon>
        <taxon>Stramenopiles</taxon>
        <taxon>Ochrophyta</taxon>
        <taxon>Bacillariophyta</taxon>
        <taxon>Coscinodiscophyceae</taxon>
        <taxon>Thalassiosirophycidae</taxon>
        <taxon>Stephanodiscales</taxon>
        <taxon>Stephanodiscaceae</taxon>
        <taxon>Stephanodiscus</taxon>
    </lineage>
</organism>
<protein>
    <submittedName>
        <fullName evidence="2">Uncharacterized protein</fullName>
    </submittedName>
</protein>
<proteinExistence type="predicted"/>
<keyword evidence="3" id="KW-1185">Reference proteome</keyword>
<reference evidence="2 3" key="1">
    <citation type="submission" date="2024-10" db="EMBL/GenBank/DDBJ databases">
        <title>Updated reference genomes for cyclostephanoid diatoms.</title>
        <authorList>
            <person name="Roberts W.R."/>
            <person name="Alverson A.J."/>
        </authorList>
    </citation>
    <scope>NUCLEOTIDE SEQUENCE [LARGE SCALE GENOMIC DNA]</scope>
    <source>
        <strain evidence="2 3">AJA276-08</strain>
    </source>
</reference>
<comment type="caution">
    <text evidence="2">The sequence shown here is derived from an EMBL/GenBank/DDBJ whole genome shotgun (WGS) entry which is preliminary data.</text>
</comment>
<evidence type="ECO:0000313" key="3">
    <source>
        <dbReference type="Proteomes" id="UP001530315"/>
    </source>
</evidence>
<name>A0ABD3NFT4_9STRA</name>
<gene>
    <name evidence="2" type="ORF">ACHAW5_009454</name>
</gene>
<feature type="signal peptide" evidence="1">
    <location>
        <begin position="1"/>
        <end position="21"/>
    </location>
</feature>
<feature type="chain" id="PRO_5044772957" evidence="1">
    <location>
        <begin position="22"/>
        <end position="135"/>
    </location>
</feature>
<evidence type="ECO:0000256" key="1">
    <source>
        <dbReference type="SAM" id="SignalP"/>
    </source>
</evidence>
<accession>A0ABD3NFT4</accession>
<sequence length="135" mass="14876">MASSVALLLPLSLAFIQSIAAVPSLSWRTARHDPVPRQGGMRGPVKWLINDDLVLHEHNDPFHILLLDATYAKNDRITIKYVATSWAYVLLMPYDEAMELAAHAESDGLVCRVMPFCEGGTGLSVGDVFVSWVIL</sequence>
<dbReference type="AlphaFoldDB" id="A0ABD3NFT4"/>
<evidence type="ECO:0000313" key="2">
    <source>
        <dbReference type="EMBL" id="KAL3773831.1"/>
    </source>
</evidence>
<keyword evidence="1" id="KW-0732">Signal</keyword>